<evidence type="ECO:0000259" key="3">
    <source>
        <dbReference type="PROSITE" id="PS50977"/>
    </source>
</evidence>
<gene>
    <name evidence="4" type="ORF">GA0070614_1728</name>
</gene>
<feature type="DNA-binding region" description="H-T-H motif" evidence="2">
    <location>
        <begin position="40"/>
        <end position="59"/>
    </location>
</feature>
<dbReference type="Gene3D" id="1.10.357.10">
    <property type="entry name" value="Tetracycline Repressor, domain 2"/>
    <property type="match status" value="1"/>
</dbReference>
<dbReference type="InterPro" id="IPR009057">
    <property type="entry name" value="Homeodomain-like_sf"/>
</dbReference>
<dbReference type="OrthoDB" id="3218408at2"/>
<sequence>MSARRVEHGDGKRTTSRLTADDWTAAALDAMAGGGLAAVAVEPLAARLGATKGSFYWHFANRDALIEAAVLRWEREHTEAVIGHVDAQPDPLTRLRLLLGLVLESTVLQEDNSVELAMLATADHPHVAPVLARVTERRVAYTAGLFAELGWPADEARHRALLAVTAYLGHAQLAHVAPGTLPRSAADRHHYVEQIFRLLTAPEPQHGQP</sequence>
<dbReference type="InterPro" id="IPR001647">
    <property type="entry name" value="HTH_TetR"/>
</dbReference>
<dbReference type="AlphaFoldDB" id="A0A1C5HSM0"/>
<evidence type="ECO:0000313" key="4">
    <source>
        <dbReference type="EMBL" id="SCG49009.1"/>
    </source>
</evidence>
<dbReference type="PANTHER" id="PTHR30055">
    <property type="entry name" value="HTH-TYPE TRANSCRIPTIONAL REGULATOR RUTR"/>
    <property type="match status" value="1"/>
</dbReference>
<dbReference type="RefSeq" id="WP_088975450.1">
    <property type="nucleotide sequence ID" value="NZ_LT607753.1"/>
</dbReference>
<reference evidence="5" key="1">
    <citation type="submission" date="2016-06" db="EMBL/GenBank/DDBJ databases">
        <authorList>
            <person name="Varghese N."/>
            <person name="Submissions Spin"/>
        </authorList>
    </citation>
    <scope>NUCLEOTIDE SEQUENCE [LARGE SCALE GENOMIC DNA]</scope>
    <source>
        <strain evidence="5">DSM 45161</strain>
    </source>
</reference>
<dbReference type="InterPro" id="IPR050109">
    <property type="entry name" value="HTH-type_TetR-like_transc_reg"/>
</dbReference>
<dbReference type="PROSITE" id="PS50977">
    <property type="entry name" value="HTH_TETR_2"/>
    <property type="match status" value="1"/>
</dbReference>
<dbReference type="EMBL" id="LT607753">
    <property type="protein sequence ID" value="SCG49009.1"/>
    <property type="molecule type" value="Genomic_DNA"/>
</dbReference>
<dbReference type="Pfam" id="PF00440">
    <property type="entry name" value="TetR_N"/>
    <property type="match status" value="1"/>
</dbReference>
<evidence type="ECO:0000256" key="2">
    <source>
        <dbReference type="PROSITE-ProRule" id="PRU00335"/>
    </source>
</evidence>
<keyword evidence="1 2" id="KW-0238">DNA-binding</keyword>
<dbReference type="GO" id="GO:0003700">
    <property type="term" value="F:DNA-binding transcription factor activity"/>
    <property type="evidence" value="ECO:0007669"/>
    <property type="project" value="TreeGrafter"/>
</dbReference>
<feature type="domain" description="HTH tetR-type" evidence="3">
    <location>
        <begin position="17"/>
        <end position="77"/>
    </location>
</feature>
<organism evidence="4 5">
    <name type="scientific">Micromonospora coxensis</name>
    <dbReference type="NCBI Taxonomy" id="356852"/>
    <lineage>
        <taxon>Bacteria</taxon>
        <taxon>Bacillati</taxon>
        <taxon>Actinomycetota</taxon>
        <taxon>Actinomycetes</taxon>
        <taxon>Micromonosporales</taxon>
        <taxon>Micromonosporaceae</taxon>
        <taxon>Micromonospora</taxon>
    </lineage>
</organism>
<dbReference type="Proteomes" id="UP000198215">
    <property type="component" value="Chromosome I"/>
</dbReference>
<evidence type="ECO:0000313" key="5">
    <source>
        <dbReference type="Proteomes" id="UP000198215"/>
    </source>
</evidence>
<dbReference type="SUPFAM" id="SSF46689">
    <property type="entry name" value="Homeodomain-like"/>
    <property type="match status" value="1"/>
</dbReference>
<protein>
    <submittedName>
        <fullName evidence="4">Transcriptional regulator, TetR family</fullName>
    </submittedName>
</protein>
<dbReference type="GO" id="GO:0000976">
    <property type="term" value="F:transcription cis-regulatory region binding"/>
    <property type="evidence" value="ECO:0007669"/>
    <property type="project" value="TreeGrafter"/>
</dbReference>
<evidence type="ECO:0000256" key="1">
    <source>
        <dbReference type="ARBA" id="ARBA00023125"/>
    </source>
</evidence>
<keyword evidence="5" id="KW-1185">Reference proteome</keyword>
<name>A0A1C5HSM0_9ACTN</name>
<accession>A0A1C5HSM0</accession>
<dbReference type="PANTHER" id="PTHR30055:SF239">
    <property type="entry name" value="TRANSCRIPTIONAL REGULATORY PROTEIN"/>
    <property type="match status" value="1"/>
</dbReference>
<proteinExistence type="predicted"/>